<dbReference type="EMBL" id="ABEU02000007">
    <property type="status" value="NOT_ANNOTATED_CDS"/>
    <property type="molecule type" value="Genomic_DNA"/>
</dbReference>
<dbReference type="Gramene" id="Pp3c7_12470V3.3">
    <property type="protein sequence ID" value="PAC:32923620.CDS.1"/>
    <property type="gene ID" value="Pp3c7_12470"/>
</dbReference>
<dbReference type="EnsemblPlants" id="Pp3c7_12470V3.3">
    <property type="protein sequence ID" value="PAC:32923620.CDS.1"/>
    <property type="gene ID" value="Pp3c7_12470"/>
</dbReference>
<evidence type="ECO:0000313" key="2">
    <source>
        <dbReference type="Proteomes" id="UP000006727"/>
    </source>
</evidence>
<sequence length="114" mass="13123">MRSTNEGTLHQWPEKLANEMDNRLERHSELKSTRRARALDIAENENVVKTEEQRHYRPSLASNLQICGTANPDDTKWESLASNDDWLIYEILSPTKILPTKSDADTATMALKWL</sequence>
<dbReference type="AlphaFoldDB" id="A9SGB0"/>
<protein>
    <submittedName>
        <fullName evidence="1">Uncharacterized protein</fullName>
    </submittedName>
</protein>
<reference evidence="1" key="3">
    <citation type="submission" date="2020-12" db="UniProtKB">
        <authorList>
            <consortium name="EnsemblPlants"/>
        </authorList>
    </citation>
    <scope>IDENTIFICATION</scope>
</reference>
<name>A9SGB0_PHYPA</name>
<dbReference type="Proteomes" id="UP000006727">
    <property type="component" value="Chromosome 7"/>
</dbReference>
<evidence type="ECO:0000313" key="1">
    <source>
        <dbReference type="EnsemblPlants" id="PAC:32923620.CDS.1"/>
    </source>
</evidence>
<organism evidence="1 2">
    <name type="scientific">Physcomitrium patens</name>
    <name type="common">Spreading-leaved earth moss</name>
    <name type="synonym">Physcomitrella patens</name>
    <dbReference type="NCBI Taxonomy" id="3218"/>
    <lineage>
        <taxon>Eukaryota</taxon>
        <taxon>Viridiplantae</taxon>
        <taxon>Streptophyta</taxon>
        <taxon>Embryophyta</taxon>
        <taxon>Bryophyta</taxon>
        <taxon>Bryophytina</taxon>
        <taxon>Bryopsida</taxon>
        <taxon>Funariidae</taxon>
        <taxon>Funariales</taxon>
        <taxon>Funariaceae</taxon>
        <taxon>Physcomitrium</taxon>
    </lineage>
</organism>
<reference evidence="1 2" key="1">
    <citation type="journal article" date="2008" name="Science">
        <title>The Physcomitrella genome reveals evolutionary insights into the conquest of land by plants.</title>
        <authorList>
            <person name="Rensing S."/>
            <person name="Lang D."/>
            <person name="Zimmer A."/>
            <person name="Terry A."/>
            <person name="Salamov A."/>
            <person name="Shapiro H."/>
            <person name="Nishiyama T."/>
            <person name="Perroud P.-F."/>
            <person name="Lindquist E."/>
            <person name="Kamisugi Y."/>
            <person name="Tanahashi T."/>
            <person name="Sakakibara K."/>
            <person name="Fujita T."/>
            <person name="Oishi K."/>
            <person name="Shin-I T."/>
            <person name="Kuroki Y."/>
            <person name="Toyoda A."/>
            <person name="Suzuki Y."/>
            <person name="Hashimoto A."/>
            <person name="Yamaguchi K."/>
            <person name="Sugano A."/>
            <person name="Kohara Y."/>
            <person name="Fujiyama A."/>
            <person name="Anterola A."/>
            <person name="Aoki S."/>
            <person name="Ashton N."/>
            <person name="Barbazuk W.B."/>
            <person name="Barker E."/>
            <person name="Bennetzen J."/>
            <person name="Bezanilla M."/>
            <person name="Blankenship R."/>
            <person name="Cho S.H."/>
            <person name="Dutcher S."/>
            <person name="Estelle M."/>
            <person name="Fawcett J.A."/>
            <person name="Gundlach H."/>
            <person name="Hanada K."/>
            <person name="Heyl A."/>
            <person name="Hicks K.A."/>
            <person name="Hugh J."/>
            <person name="Lohr M."/>
            <person name="Mayer K."/>
            <person name="Melkozernov A."/>
            <person name="Murata T."/>
            <person name="Nelson D."/>
            <person name="Pils B."/>
            <person name="Prigge M."/>
            <person name="Reiss B."/>
            <person name="Renner T."/>
            <person name="Rombauts S."/>
            <person name="Rushton P."/>
            <person name="Sanderfoot A."/>
            <person name="Schween G."/>
            <person name="Shiu S.-H."/>
            <person name="Stueber K."/>
            <person name="Theodoulou F.L."/>
            <person name="Tu H."/>
            <person name="Van de Peer Y."/>
            <person name="Verrier P.J."/>
            <person name="Waters E."/>
            <person name="Wood A."/>
            <person name="Yang L."/>
            <person name="Cove D."/>
            <person name="Cuming A."/>
            <person name="Hasebe M."/>
            <person name="Lucas S."/>
            <person name="Mishler D.B."/>
            <person name="Reski R."/>
            <person name="Grigoriev I."/>
            <person name="Quatrano R.S."/>
            <person name="Boore J.L."/>
        </authorList>
    </citation>
    <scope>NUCLEOTIDE SEQUENCE [LARGE SCALE GENOMIC DNA]</scope>
    <source>
        <strain evidence="1 2">cv. Gransden 2004</strain>
    </source>
</reference>
<reference evidence="1 2" key="2">
    <citation type="journal article" date="2018" name="Plant J.">
        <title>The Physcomitrella patens chromosome-scale assembly reveals moss genome structure and evolution.</title>
        <authorList>
            <person name="Lang D."/>
            <person name="Ullrich K.K."/>
            <person name="Murat F."/>
            <person name="Fuchs J."/>
            <person name="Jenkins J."/>
            <person name="Haas F.B."/>
            <person name="Piednoel M."/>
            <person name="Gundlach H."/>
            <person name="Van Bel M."/>
            <person name="Meyberg R."/>
            <person name="Vives C."/>
            <person name="Morata J."/>
            <person name="Symeonidi A."/>
            <person name="Hiss M."/>
            <person name="Muchero W."/>
            <person name="Kamisugi Y."/>
            <person name="Saleh O."/>
            <person name="Blanc G."/>
            <person name="Decker E.L."/>
            <person name="van Gessel N."/>
            <person name="Grimwood J."/>
            <person name="Hayes R.D."/>
            <person name="Graham S.W."/>
            <person name="Gunter L.E."/>
            <person name="McDaniel S.F."/>
            <person name="Hoernstein S.N.W."/>
            <person name="Larsson A."/>
            <person name="Li F.W."/>
            <person name="Perroud P.F."/>
            <person name="Phillips J."/>
            <person name="Ranjan P."/>
            <person name="Rokshar D.S."/>
            <person name="Rothfels C.J."/>
            <person name="Schneider L."/>
            <person name="Shu S."/>
            <person name="Stevenson D.W."/>
            <person name="Thummler F."/>
            <person name="Tillich M."/>
            <person name="Villarreal Aguilar J.C."/>
            <person name="Widiez T."/>
            <person name="Wong G.K."/>
            <person name="Wymore A."/>
            <person name="Zhang Y."/>
            <person name="Zimmer A.D."/>
            <person name="Quatrano R.S."/>
            <person name="Mayer K.F.X."/>
            <person name="Goodstein D."/>
            <person name="Casacuberta J.M."/>
            <person name="Vandepoele K."/>
            <person name="Reski R."/>
            <person name="Cuming A.C."/>
            <person name="Tuskan G.A."/>
            <person name="Maumus F."/>
            <person name="Salse J."/>
            <person name="Schmutz J."/>
            <person name="Rensing S.A."/>
        </authorList>
    </citation>
    <scope>NUCLEOTIDE SEQUENCE [LARGE SCALE GENOMIC DNA]</scope>
    <source>
        <strain evidence="1 2">cv. Gransden 2004</strain>
    </source>
</reference>
<proteinExistence type="predicted"/>
<accession>A9SGB0</accession>
<keyword evidence="2" id="KW-1185">Reference proteome</keyword>